<evidence type="ECO:0000256" key="1">
    <source>
        <dbReference type="SAM" id="SignalP"/>
    </source>
</evidence>
<accession>A0AAN7IAB8</accession>
<evidence type="ECO:0000313" key="3">
    <source>
        <dbReference type="Proteomes" id="UP001324115"/>
    </source>
</evidence>
<dbReference type="PANTHER" id="PTHR35472:SF6">
    <property type="entry name" value="CLAVATA3_ESR (CLE) GENE FAMILY MEMBER MTCLE10"/>
    <property type="match status" value="1"/>
</dbReference>
<dbReference type="AlphaFoldDB" id="A0AAN7IAB8"/>
<protein>
    <submittedName>
        <fullName evidence="2">Uncharacterized protein</fullName>
    </submittedName>
</protein>
<dbReference type="EMBL" id="JAXUIC010000009">
    <property type="protein sequence ID" value="KAK4571678.1"/>
    <property type="molecule type" value="Genomic_DNA"/>
</dbReference>
<feature type="signal peptide" evidence="1">
    <location>
        <begin position="1"/>
        <end position="25"/>
    </location>
</feature>
<feature type="chain" id="PRO_5043003627" evidence="1">
    <location>
        <begin position="26"/>
        <end position="84"/>
    </location>
</feature>
<organism evidence="2 3">
    <name type="scientific">Quercus rubra</name>
    <name type="common">Northern red oak</name>
    <name type="synonym">Quercus borealis</name>
    <dbReference type="NCBI Taxonomy" id="3512"/>
    <lineage>
        <taxon>Eukaryota</taxon>
        <taxon>Viridiplantae</taxon>
        <taxon>Streptophyta</taxon>
        <taxon>Embryophyta</taxon>
        <taxon>Tracheophyta</taxon>
        <taxon>Spermatophyta</taxon>
        <taxon>Magnoliopsida</taxon>
        <taxon>eudicotyledons</taxon>
        <taxon>Gunneridae</taxon>
        <taxon>Pentapetalae</taxon>
        <taxon>rosids</taxon>
        <taxon>fabids</taxon>
        <taxon>Fagales</taxon>
        <taxon>Fagaceae</taxon>
        <taxon>Quercus</taxon>
    </lineage>
</organism>
<dbReference type="Proteomes" id="UP001324115">
    <property type="component" value="Unassembled WGS sequence"/>
</dbReference>
<gene>
    <name evidence="2" type="ORF">RGQ29_030193</name>
</gene>
<keyword evidence="1" id="KW-0732">Signal</keyword>
<keyword evidence="3" id="KW-1185">Reference proteome</keyword>
<evidence type="ECO:0000313" key="2">
    <source>
        <dbReference type="EMBL" id="KAK4571678.1"/>
    </source>
</evidence>
<proteinExistence type="predicted"/>
<comment type="caution">
    <text evidence="2">The sequence shown here is derived from an EMBL/GenBank/DDBJ whole genome shotgun (WGS) entry which is preliminary data.</text>
</comment>
<reference evidence="2 3" key="1">
    <citation type="journal article" date="2023" name="G3 (Bethesda)">
        <title>A haplotype-resolved chromosome-scale genome for Quercus rubra L. provides insights into the genetics of adaptive traits for red oak species.</title>
        <authorList>
            <person name="Kapoor B."/>
            <person name="Jenkins J."/>
            <person name="Schmutz J."/>
            <person name="Zhebentyayeva T."/>
            <person name="Kuelheim C."/>
            <person name="Coggeshall M."/>
            <person name="Heim C."/>
            <person name="Lasky J.R."/>
            <person name="Leites L."/>
            <person name="Islam-Faridi N."/>
            <person name="Romero-Severson J."/>
            <person name="DeLeo V.L."/>
            <person name="Lucas S.M."/>
            <person name="Lazic D."/>
            <person name="Gailing O."/>
            <person name="Carlson J."/>
            <person name="Staton M."/>
        </authorList>
    </citation>
    <scope>NUCLEOTIDE SEQUENCE [LARGE SCALE GENOMIC DNA]</scope>
    <source>
        <strain evidence="2">Pseudo-F2</strain>
    </source>
</reference>
<dbReference type="PANTHER" id="PTHR35472">
    <property type="match status" value="1"/>
</dbReference>
<dbReference type="InterPro" id="IPR055317">
    <property type="entry name" value="CLE14-like"/>
</dbReference>
<name>A0AAN7IAB8_QUERU</name>
<sequence length="84" mass="9393">MGVHNFSSLAVFFITLLVLVHLCDCRHINWAANVETEPRTRTKSSFQFPLNTISHFVAFRGNKANNVRTVSHPVIPGGPNPLHN</sequence>